<dbReference type="SUPFAM" id="SSF48403">
    <property type="entry name" value="Ankyrin repeat"/>
    <property type="match status" value="3"/>
</dbReference>
<dbReference type="InterPro" id="IPR052391">
    <property type="entry name" value="E3_Ligase-Neurotoxin"/>
</dbReference>
<feature type="repeat" description="ANK" evidence="5">
    <location>
        <begin position="1170"/>
        <end position="1205"/>
    </location>
</feature>
<feature type="repeat" description="ANK" evidence="5">
    <location>
        <begin position="1067"/>
        <end position="1099"/>
    </location>
</feature>
<keyword evidence="10" id="KW-1185">Reference proteome</keyword>
<dbReference type="InterPro" id="IPR056884">
    <property type="entry name" value="NPHP3-like_N"/>
</dbReference>
<dbReference type="InterPro" id="IPR029058">
    <property type="entry name" value="AB_hydrolase_fold"/>
</dbReference>
<comment type="caution">
    <text evidence="9">The sequence shown here is derived from an EMBL/GenBank/DDBJ whole genome shotgun (WGS) entry which is preliminary data.</text>
</comment>
<evidence type="ECO:0000256" key="5">
    <source>
        <dbReference type="PROSITE-ProRule" id="PRU00023"/>
    </source>
</evidence>
<dbReference type="PANTHER" id="PTHR24133:SF40">
    <property type="entry name" value="ANKYRIN REPEAT DOMAIN 44"/>
    <property type="match status" value="1"/>
</dbReference>
<dbReference type="SUPFAM" id="SSF57850">
    <property type="entry name" value="RING/U-box"/>
    <property type="match status" value="1"/>
</dbReference>
<dbReference type="PROSITE" id="PS50297">
    <property type="entry name" value="ANK_REP_REGION"/>
    <property type="match status" value="8"/>
</dbReference>
<feature type="compositionally biased region" description="Basic and acidic residues" evidence="7">
    <location>
        <begin position="42"/>
        <end position="62"/>
    </location>
</feature>
<reference evidence="9 10" key="1">
    <citation type="submission" date="2023-01" db="EMBL/GenBank/DDBJ databases">
        <title>Analysis of 21 Apiospora genomes using comparative genomics revels a genus with tremendous synthesis potential of carbohydrate active enzymes and secondary metabolites.</title>
        <authorList>
            <person name="Sorensen T."/>
        </authorList>
    </citation>
    <scope>NUCLEOTIDE SEQUENCE [LARGE SCALE GENOMIC DNA]</scope>
    <source>
        <strain evidence="9 10">CBS 20057</strain>
    </source>
</reference>
<gene>
    <name evidence="9" type="ORF">PG991_006648</name>
</gene>
<feature type="repeat" description="ANK" evidence="5">
    <location>
        <begin position="1240"/>
        <end position="1272"/>
    </location>
</feature>
<evidence type="ECO:0000256" key="2">
    <source>
        <dbReference type="ARBA" id="ARBA00022737"/>
    </source>
</evidence>
<evidence type="ECO:0000256" key="3">
    <source>
        <dbReference type="ARBA" id="ARBA00022771"/>
    </source>
</evidence>
<feature type="repeat" description="ANK" evidence="5">
    <location>
        <begin position="1549"/>
        <end position="1581"/>
    </location>
</feature>
<feature type="region of interest" description="Disordered" evidence="7">
    <location>
        <begin position="1763"/>
        <end position="1815"/>
    </location>
</feature>
<evidence type="ECO:0000313" key="9">
    <source>
        <dbReference type="EMBL" id="KAK8023409.1"/>
    </source>
</evidence>
<keyword evidence="4" id="KW-0862">Zinc</keyword>
<feature type="repeat" description="ANK" evidence="5">
    <location>
        <begin position="996"/>
        <end position="1028"/>
    </location>
</feature>
<dbReference type="PROSITE" id="PS50088">
    <property type="entry name" value="ANK_REPEAT"/>
    <property type="match status" value="10"/>
</dbReference>
<dbReference type="InterPro" id="IPR000433">
    <property type="entry name" value="Znf_ZZ"/>
</dbReference>
<sequence length="1815" mass="199910">MADSPKTASIDSLKAAQDHVDNTGTAVAPSEDEDSEDIESEYEAKREASVAEEYREYVSGDKPPEYGAEGLVTLRHPSDEPAADATSQYDIVVVHGLMGARRPPWKNPGSGNSAWIDTQSSFARHHLMSFGYDASMLAAGRNARFKIHEIALGLLRELSKERSTRDKVRPIIFVAHDIGCIIVKEALVRAGLDPKSFGGIFDFTRVLLFYGCPHRARGLLDMQQRLSQFIYKSNATAQLPPGTTGSIPHLAEAVQDVNNLFFESKHYYHCAIVSVYWGDEVDGIDHGFDIYCGTMGVPFESAIEYKPDSDEAAEKVGLIMKRVDFRIENVIPGLVSSGPRVGDVRALLAAAPSLVPMATSPGPTHPFARISENEAYTSWLEQRKPKLLYLTGCGGDDARAASEYVFYDLSRRHHSNFNQLVLYFTFDRHDARRNNIQHMLTTFIAQIIGHFRTHYIVASAQFDQLRLQRSWSHEDLLIWFDLLRLYAWIDGISCVINHLDECDSVSSKAFLDFFAHKSTIQEHPWKLFITCREDGLTLRRMSEKEWPAEDVVELELTERGDSDSVDDLVHEHPELWPYKGLLHHEVASMAEVEPGVRRMVIDYMTESGSWSESRTIYHTFGPTQGLSLKNGIQTILSHIPRLEMALFMLSWILHSPRPPSASEMREAILYDDLSGLFETAIVYSQETASVEKVLEGLAGIVSREGNDLIMAQREIRDLLMSHPLDDTGLGVICEKIRDKPHEVLGKICVAYLSSESTKRKLEDFYDATEHEGTHMVMFPERSSLLNYAVEFCLYHVSQAAKHDSFDIKACLGPLMKSKNAKSLLAATWALANPYTRSHQPHTNIYTALVGAGLCHVCEIFRHIDDEDKSKAMVEAFLHGHSEIAAKLLVGSDHTAASLEQGLVAAGAYGDESSWLFLIKHIKAHYPEYPWHQQGQHVARASWLGLGGALDALIGCGCPLEEPDPINPLRLAIRANKLKAVKILLEHKADPNLPHKQKESPLHLAAKSADPKIVELLVRAGANLESRDDLLCTPVYKSGRWGNYGTAKFLINEGVDLDITSSDVPENPGWSPLTAALSERHLDCARALLEGGADPNIMGPGGPAIIYAVGTRSLDICKLLVEKGADVSGGPSYKSWSPLTMVLVNKGYKRRLEMVKLLIQLGASVNSSEPSRRSPLLEVFFIDDPDRLAIMELLLEHGANINHEDDNGFSPAHMAVSQSDMAMTRRLLKEEGLELNCPRANRWTPLKLAIAHAGIDVVTLLLDKGADPNLHHANEESPMMAAVRDNKVDVARLLIERGASINTAGQELDDAVWYPLEWAARYGQQEMIRLLGDNGADMACRWADGRTLVHKAIEWPGLATVLEFRPDVNALDKLGRPPLHEIDINTPLDNIKLLLRAGADLNMTDAQNITPLLEALRSGNTDAAEYLLTLKPDVNIATLKFGSPLHVACKLGSLKFVKALVDLHADVNSTVSNYTGTPLLSTFSYGHWYTAREENECNSIVDLLVEHGADVAATRGSLGTVVGQAAFLGTTEMVHLAIAKGGRAGTPDTMGRLPLHLASLRGELERVEILLDAGEDVTAMDKTGRTALHWAAQGGNLNVLGLILTKVGPTGIDQQDGAGWTPLCWAARGCGNSFLGNSVDEPTQIEVLKRLVEKGADAQHRSALPGKAWTPLDIATYHDRDKGAIDFLASAAHGLGDEKGTTPLVPANHRITSHNAWCDCCFSHLAGLRYRCLGCLPLDFDFCYKCYAHRSALHDSDHAFEEIGPEFTEESPPEGSRAGSERLASEAVEESSTESSSDSDSDDESDSGERSAAEDR</sequence>
<dbReference type="Pfam" id="PF00023">
    <property type="entry name" value="Ank"/>
    <property type="match status" value="2"/>
</dbReference>
<keyword evidence="2" id="KW-0677">Repeat</keyword>
<feature type="repeat" description="ANK" evidence="5">
    <location>
        <begin position="963"/>
        <end position="995"/>
    </location>
</feature>
<dbReference type="Gene3D" id="3.30.60.90">
    <property type="match status" value="1"/>
</dbReference>
<proteinExistence type="predicted"/>
<dbReference type="InterPro" id="IPR002110">
    <property type="entry name" value="Ankyrin_rpt"/>
</dbReference>
<dbReference type="PANTHER" id="PTHR24133">
    <property type="entry name" value="ANKYRIN DOMAIN-CONTAINING"/>
    <property type="match status" value="1"/>
</dbReference>
<keyword evidence="1" id="KW-0479">Metal-binding</keyword>
<dbReference type="Pfam" id="PF12796">
    <property type="entry name" value="Ank_2"/>
    <property type="match status" value="4"/>
</dbReference>
<keyword evidence="5" id="KW-0040">ANK repeat</keyword>
<feature type="repeat" description="ANK" evidence="5">
    <location>
        <begin position="1373"/>
        <end position="1405"/>
    </location>
</feature>
<feature type="compositionally biased region" description="Basic and acidic residues" evidence="7">
    <location>
        <begin position="1806"/>
        <end position="1815"/>
    </location>
</feature>
<evidence type="ECO:0000259" key="8">
    <source>
        <dbReference type="PROSITE" id="PS50135"/>
    </source>
</evidence>
<dbReference type="Gene3D" id="1.25.40.20">
    <property type="entry name" value="Ankyrin repeat-containing domain"/>
    <property type="match status" value="3"/>
</dbReference>
<feature type="domain" description="ZZ-type" evidence="8">
    <location>
        <begin position="1712"/>
        <end position="1767"/>
    </location>
</feature>
<dbReference type="InterPro" id="IPR036770">
    <property type="entry name" value="Ankyrin_rpt-contain_sf"/>
</dbReference>
<keyword evidence="3 6" id="KW-0863">Zinc-finger</keyword>
<dbReference type="EMBL" id="JAQQWI010000008">
    <property type="protein sequence ID" value="KAK8023409.1"/>
    <property type="molecule type" value="Genomic_DNA"/>
</dbReference>
<evidence type="ECO:0000256" key="7">
    <source>
        <dbReference type="SAM" id="MobiDB-lite"/>
    </source>
</evidence>
<evidence type="ECO:0000256" key="6">
    <source>
        <dbReference type="PROSITE-ProRule" id="PRU00228"/>
    </source>
</evidence>
<dbReference type="SUPFAM" id="SSF53474">
    <property type="entry name" value="alpha/beta-Hydrolases"/>
    <property type="match status" value="1"/>
</dbReference>
<dbReference type="Pfam" id="PF24883">
    <property type="entry name" value="NPHP3_N"/>
    <property type="match status" value="1"/>
</dbReference>
<feature type="compositionally biased region" description="Acidic residues" evidence="7">
    <location>
        <begin position="1786"/>
        <end position="1805"/>
    </location>
</feature>
<evidence type="ECO:0000313" key="10">
    <source>
        <dbReference type="Proteomes" id="UP001396898"/>
    </source>
</evidence>
<dbReference type="PROSITE" id="PS50135">
    <property type="entry name" value="ZF_ZZ_2"/>
    <property type="match status" value="1"/>
</dbReference>
<dbReference type="SMART" id="SM00248">
    <property type="entry name" value="ANK"/>
    <property type="match status" value="18"/>
</dbReference>
<accession>A0ABR1RZQ8</accession>
<feature type="compositionally biased region" description="Polar residues" evidence="7">
    <location>
        <begin position="1"/>
        <end position="10"/>
    </location>
</feature>
<feature type="repeat" description="ANK" evidence="5">
    <location>
        <begin position="1582"/>
        <end position="1603"/>
    </location>
</feature>
<protein>
    <recommendedName>
        <fullName evidence="8">ZZ-type domain-containing protein</fullName>
    </recommendedName>
</protein>
<feature type="repeat" description="ANK" evidence="5">
    <location>
        <begin position="1273"/>
        <end position="1305"/>
    </location>
</feature>
<feature type="compositionally biased region" description="Acidic residues" evidence="7">
    <location>
        <begin position="30"/>
        <end position="41"/>
    </location>
</feature>
<name>A0ABR1RZQ8_9PEZI</name>
<organism evidence="9 10">
    <name type="scientific">Apiospora marii</name>
    <dbReference type="NCBI Taxonomy" id="335849"/>
    <lineage>
        <taxon>Eukaryota</taxon>
        <taxon>Fungi</taxon>
        <taxon>Dikarya</taxon>
        <taxon>Ascomycota</taxon>
        <taxon>Pezizomycotina</taxon>
        <taxon>Sordariomycetes</taxon>
        <taxon>Xylariomycetidae</taxon>
        <taxon>Amphisphaeriales</taxon>
        <taxon>Apiosporaceae</taxon>
        <taxon>Apiospora</taxon>
    </lineage>
</organism>
<evidence type="ECO:0000256" key="1">
    <source>
        <dbReference type="ARBA" id="ARBA00022723"/>
    </source>
</evidence>
<feature type="repeat" description="ANK" evidence="5">
    <location>
        <begin position="1439"/>
        <end position="1471"/>
    </location>
</feature>
<dbReference type="InterPro" id="IPR043145">
    <property type="entry name" value="Znf_ZZ_sf"/>
</dbReference>
<evidence type="ECO:0000256" key="4">
    <source>
        <dbReference type="ARBA" id="ARBA00022833"/>
    </source>
</evidence>
<dbReference type="Proteomes" id="UP001396898">
    <property type="component" value="Unassembled WGS sequence"/>
</dbReference>
<feature type="region of interest" description="Disordered" evidence="7">
    <location>
        <begin position="1"/>
        <end position="62"/>
    </location>
</feature>
<dbReference type="CDD" id="cd02249">
    <property type="entry name" value="ZZ"/>
    <property type="match status" value="1"/>
</dbReference>